<dbReference type="Gene3D" id="2.40.50.1070">
    <property type="match status" value="1"/>
</dbReference>
<comment type="caution">
    <text evidence="6">The sequence shown here is derived from an EMBL/GenBank/DDBJ whole genome shotgun (WGS) entry which is preliminary data.</text>
</comment>
<feature type="binding site" evidence="4">
    <location>
        <position position="214"/>
    </location>
    <ligand>
        <name>S-adenosyl-L-methionine</name>
        <dbReference type="ChEBI" id="CHEBI:59789"/>
    </ligand>
</feature>
<evidence type="ECO:0000313" key="7">
    <source>
        <dbReference type="Proteomes" id="UP000033865"/>
    </source>
</evidence>
<dbReference type="PANTHER" id="PTHR11061">
    <property type="entry name" value="RNA M5U METHYLTRANSFERASE"/>
    <property type="match status" value="1"/>
</dbReference>
<dbReference type="GO" id="GO:0006396">
    <property type="term" value="P:RNA processing"/>
    <property type="evidence" value="ECO:0007669"/>
    <property type="project" value="InterPro"/>
</dbReference>
<accession>A0A0G1XWP3</accession>
<dbReference type="Proteomes" id="UP000033865">
    <property type="component" value="Unassembled WGS sequence"/>
</dbReference>
<feature type="binding site" evidence="4">
    <location>
        <position position="243"/>
    </location>
    <ligand>
        <name>S-adenosyl-L-methionine</name>
        <dbReference type="ChEBI" id="CHEBI:59789"/>
    </ligand>
</feature>
<keyword evidence="1 4" id="KW-0489">Methyltransferase</keyword>
<evidence type="ECO:0000256" key="1">
    <source>
        <dbReference type="ARBA" id="ARBA00022603"/>
    </source>
</evidence>
<dbReference type="InterPro" id="IPR010280">
    <property type="entry name" value="U5_MeTrfase_fam"/>
</dbReference>
<evidence type="ECO:0000256" key="5">
    <source>
        <dbReference type="SAM" id="MobiDB-lite"/>
    </source>
</evidence>
<dbReference type="PANTHER" id="PTHR11061:SF30">
    <property type="entry name" value="TRNA (URACIL(54)-C(5))-METHYLTRANSFERASE"/>
    <property type="match status" value="1"/>
</dbReference>
<dbReference type="Gene3D" id="3.40.50.150">
    <property type="entry name" value="Vaccinia Virus protein VP39"/>
    <property type="match status" value="1"/>
</dbReference>
<keyword evidence="2 4" id="KW-0808">Transferase</keyword>
<dbReference type="SUPFAM" id="SSF53335">
    <property type="entry name" value="S-adenosyl-L-methionine-dependent methyltransferases"/>
    <property type="match status" value="1"/>
</dbReference>
<dbReference type="AlphaFoldDB" id="A0A0G1XWP3"/>
<dbReference type="InterPro" id="IPR029063">
    <property type="entry name" value="SAM-dependent_MTases_sf"/>
</dbReference>
<keyword evidence="3 4" id="KW-0949">S-adenosyl-L-methionine</keyword>
<dbReference type="GO" id="GO:0032259">
    <property type="term" value="P:methylation"/>
    <property type="evidence" value="ECO:0007669"/>
    <property type="project" value="UniProtKB-KW"/>
</dbReference>
<evidence type="ECO:0000256" key="4">
    <source>
        <dbReference type="PROSITE-ProRule" id="PRU01024"/>
    </source>
</evidence>
<sequence>MSSLCPNKDRCGSCAWSHIPYEKQLKQKLSDINGSFKLKKLGERVFEILPSPQTEHYRNRMDFVIDFEGRVGMREKGKWWKVIDNHVCFLGMERIEELFMMVRDWTKTAGLSFYDRKAGTGLLRYAVIRATTTDEAMVIIVTSKPELGERETLRKTLDLLTTSMTSTTSLIHSVNETISDVSFGTQLETISGSGFMEEVIADCRFRMTPNAFFQTNPYAAPMLLNTVREFAGDLSGKTVLDLYCGSGFFGIGLARFHLTPRVYDSEFPARMTASPTESFWREVIRSGGRRQSPTATTAAERASSASSSCPKRFKTLA</sequence>
<dbReference type="GO" id="GO:0008173">
    <property type="term" value="F:RNA methyltransferase activity"/>
    <property type="evidence" value="ECO:0007669"/>
    <property type="project" value="InterPro"/>
</dbReference>
<comment type="caution">
    <text evidence="4">Lacks conserved residue(s) required for the propagation of feature annotation.</text>
</comment>
<protein>
    <submittedName>
        <fullName evidence="6">23S rRNA (Uracil-5-)-methyltransferase</fullName>
    </submittedName>
</protein>
<proteinExistence type="inferred from homology"/>
<reference evidence="6 7" key="1">
    <citation type="journal article" date="2015" name="Nature">
        <title>rRNA introns, odd ribosomes, and small enigmatic genomes across a large radiation of phyla.</title>
        <authorList>
            <person name="Brown C.T."/>
            <person name="Hug L.A."/>
            <person name="Thomas B.C."/>
            <person name="Sharon I."/>
            <person name="Castelle C.J."/>
            <person name="Singh A."/>
            <person name="Wilkins M.J."/>
            <person name="Williams K.H."/>
            <person name="Banfield J.F."/>
        </authorList>
    </citation>
    <scope>NUCLEOTIDE SEQUENCE [LARGE SCALE GENOMIC DNA]</scope>
</reference>
<gene>
    <name evidence="6" type="ORF">UY82_C0039G0001</name>
</gene>
<feature type="compositionally biased region" description="Low complexity" evidence="5">
    <location>
        <begin position="294"/>
        <end position="308"/>
    </location>
</feature>
<feature type="region of interest" description="Disordered" evidence="5">
    <location>
        <begin position="285"/>
        <end position="317"/>
    </location>
</feature>
<comment type="similarity">
    <text evidence="4">Belongs to the class I-like SAM-binding methyltransferase superfamily. RNA M5U methyltransferase family.</text>
</comment>
<feature type="binding site" evidence="4">
    <location>
        <position position="266"/>
    </location>
    <ligand>
        <name>S-adenosyl-L-methionine</name>
        <dbReference type="ChEBI" id="CHEBI:59789"/>
    </ligand>
</feature>
<evidence type="ECO:0000256" key="3">
    <source>
        <dbReference type="ARBA" id="ARBA00022691"/>
    </source>
</evidence>
<evidence type="ECO:0000256" key="2">
    <source>
        <dbReference type="ARBA" id="ARBA00022679"/>
    </source>
</evidence>
<dbReference type="PROSITE" id="PS51687">
    <property type="entry name" value="SAM_MT_RNA_M5U"/>
    <property type="match status" value="1"/>
</dbReference>
<organism evidence="6 7">
    <name type="scientific">Candidatus Uhrbacteria bacterium GW2011_GWC2_53_7</name>
    <dbReference type="NCBI Taxonomy" id="1618986"/>
    <lineage>
        <taxon>Bacteria</taxon>
        <taxon>Candidatus Uhriibacteriota</taxon>
    </lineage>
</organism>
<dbReference type="EMBL" id="LCRN01000039">
    <property type="protein sequence ID" value="KKW35401.1"/>
    <property type="molecule type" value="Genomic_DNA"/>
</dbReference>
<evidence type="ECO:0000313" key="6">
    <source>
        <dbReference type="EMBL" id="KKW35401.1"/>
    </source>
</evidence>
<name>A0A0G1XWP3_9BACT</name>